<dbReference type="KEGG" id="pgz:C2E15_08360"/>
<keyword evidence="2" id="KW-1185">Reference proteome</keyword>
<dbReference type="EMBL" id="CP026377">
    <property type="protein sequence ID" value="AUX93093.1"/>
    <property type="molecule type" value="Genomic_DNA"/>
</dbReference>
<dbReference type="InterPro" id="IPR053165">
    <property type="entry name" value="HSI-I_assembly_Hcp1"/>
</dbReference>
<dbReference type="OrthoDB" id="5674026at2"/>
<gene>
    <name evidence="1" type="ORF">C2E15_08360</name>
</gene>
<dbReference type="InterPro" id="IPR008514">
    <property type="entry name" value="T6SS_Hcp"/>
</dbReference>
<reference evidence="1 2" key="1">
    <citation type="submission" date="2018-01" db="EMBL/GenBank/DDBJ databases">
        <title>Complete and assembled Genome of Pantoea gaviniae DSM22758T.</title>
        <authorList>
            <person name="Stevens M.J.A."/>
            <person name="Zurfluh K."/>
            <person name="Stephan R."/>
        </authorList>
    </citation>
    <scope>NUCLEOTIDE SEQUENCE [LARGE SCALE GENOMIC DNA]</scope>
    <source>
        <strain evidence="1 2">DSM 22758</strain>
    </source>
</reference>
<sequence>MESTFLRIEGITGESQDAAHQGWIDVKSYTWGVWRNGDAAGPGASRYKNLTVHCPVDKATAAVLLFASNGNRVKAIQLSLCKAGNGMIESCRITLENVTVTDVNLDHIAEAAYAFQADKVKFQYWEQAASGIKGAESRMGWDIKNSTSCF</sequence>
<evidence type="ECO:0000313" key="2">
    <source>
        <dbReference type="Proteomes" id="UP000238365"/>
    </source>
</evidence>
<dbReference type="Pfam" id="PF05638">
    <property type="entry name" value="T6SS_HCP"/>
    <property type="match status" value="1"/>
</dbReference>
<dbReference type="PANTHER" id="PTHR36152">
    <property type="entry name" value="CYTOPLASMIC PROTEIN-RELATED"/>
    <property type="match status" value="1"/>
</dbReference>
<dbReference type="AlphaFoldDB" id="A0A1X1DG58"/>
<dbReference type="RefSeq" id="WP_104956958.1">
    <property type="nucleotide sequence ID" value="NZ_CP026377.1"/>
</dbReference>
<accession>A0A1X1DG58</accession>
<evidence type="ECO:0000313" key="1">
    <source>
        <dbReference type="EMBL" id="AUX93093.1"/>
    </source>
</evidence>
<protein>
    <submittedName>
        <fullName evidence="1">Hcp1 family type VI secretion system effector</fullName>
    </submittedName>
</protein>
<dbReference type="Gene3D" id="2.30.110.20">
    <property type="entry name" value="Hcp1-like"/>
    <property type="match status" value="1"/>
</dbReference>
<organism evidence="1 2">
    <name type="scientific">Mixta gaviniae</name>
    <dbReference type="NCBI Taxonomy" id="665914"/>
    <lineage>
        <taxon>Bacteria</taxon>
        <taxon>Pseudomonadati</taxon>
        <taxon>Pseudomonadota</taxon>
        <taxon>Gammaproteobacteria</taxon>
        <taxon>Enterobacterales</taxon>
        <taxon>Erwiniaceae</taxon>
        <taxon>Mixta</taxon>
    </lineage>
</organism>
<dbReference type="InterPro" id="IPR036624">
    <property type="entry name" value="Hcp1-lik_sf"/>
</dbReference>
<dbReference type="SUPFAM" id="SSF141452">
    <property type="entry name" value="Hcp1-like"/>
    <property type="match status" value="1"/>
</dbReference>
<dbReference type="Proteomes" id="UP000238365">
    <property type="component" value="Chromosome"/>
</dbReference>
<name>A0A1X1DG58_9GAMM</name>
<proteinExistence type="predicted"/>
<dbReference type="PANTHER" id="PTHR36152:SF5">
    <property type="entry name" value="PROTEIN HCP1"/>
    <property type="match status" value="1"/>
</dbReference>